<dbReference type="Pfam" id="PF17853">
    <property type="entry name" value="GGDEF_2"/>
    <property type="match status" value="1"/>
</dbReference>
<dbReference type="InterPro" id="IPR020449">
    <property type="entry name" value="Tscrpt_reg_AraC-type_HTH"/>
</dbReference>
<dbReference type="SUPFAM" id="SSF52172">
    <property type="entry name" value="CheY-like"/>
    <property type="match status" value="1"/>
</dbReference>
<dbReference type="InterPro" id="IPR018060">
    <property type="entry name" value="HTH_AraC"/>
</dbReference>
<dbReference type="GO" id="GO:0043565">
    <property type="term" value="F:sequence-specific DNA binding"/>
    <property type="evidence" value="ECO:0007669"/>
    <property type="project" value="InterPro"/>
</dbReference>
<dbReference type="PANTHER" id="PTHR42713">
    <property type="entry name" value="HISTIDINE KINASE-RELATED"/>
    <property type="match status" value="1"/>
</dbReference>
<feature type="domain" description="HTH araC/xylS-type" evidence="11">
    <location>
        <begin position="438"/>
        <end position="537"/>
    </location>
</feature>
<dbReference type="SUPFAM" id="SSF46689">
    <property type="entry name" value="Homeodomain-like"/>
    <property type="match status" value="1"/>
</dbReference>
<evidence type="ECO:0000256" key="10">
    <source>
        <dbReference type="PROSITE-ProRule" id="PRU00169"/>
    </source>
</evidence>
<evidence type="ECO:0000256" key="3">
    <source>
        <dbReference type="ARBA" id="ARBA00022490"/>
    </source>
</evidence>
<dbReference type="GO" id="GO:0003700">
    <property type="term" value="F:DNA-binding transcription factor activity"/>
    <property type="evidence" value="ECO:0007669"/>
    <property type="project" value="InterPro"/>
</dbReference>
<keyword evidence="3" id="KW-0963">Cytoplasm</keyword>
<reference evidence="13 14" key="1">
    <citation type="submission" date="2018-11" db="EMBL/GenBank/DDBJ databases">
        <title>Genome sequencing and assembly of Clostridium tagluense strain A121.</title>
        <authorList>
            <person name="Murakami T."/>
            <person name="Segawa T."/>
            <person name="Shcherbakova V.A."/>
            <person name="Mori H."/>
            <person name="Yoshimura Y."/>
        </authorList>
    </citation>
    <scope>NUCLEOTIDE SEQUENCE [LARGE SCALE GENOMIC DNA]</scope>
    <source>
        <strain evidence="13 14">A121</strain>
    </source>
</reference>
<dbReference type="PRINTS" id="PR00032">
    <property type="entry name" value="HTHARAC"/>
</dbReference>
<keyword evidence="5" id="KW-0902">Two-component regulatory system</keyword>
<dbReference type="EMBL" id="BHYK01000030">
    <property type="protein sequence ID" value="GCD12304.1"/>
    <property type="molecule type" value="Genomic_DNA"/>
</dbReference>
<evidence type="ECO:0000256" key="5">
    <source>
        <dbReference type="ARBA" id="ARBA00023012"/>
    </source>
</evidence>
<dbReference type="InterPro" id="IPR011006">
    <property type="entry name" value="CheY-like_superfamily"/>
</dbReference>
<dbReference type="PROSITE" id="PS50110">
    <property type="entry name" value="RESPONSE_REGULATORY"/>
    <property type="match status" value="1"/>
</dbReference>
<dbReference type="InterPro" id="IPR001789">
    <property type="entry name" value="Sig_transdc_resp-reg_receiver"/>
</dbReference>
<dbReference type="OrthoDB" id="384217at2"/>
<sequence length="537" mass="62865">MYKLILVDDEEEVRRGIIQKIKWQEYGFELVAEAENGREALEMAEKFTPDVVVTDIKMPFMDGLQLSEELRKRFPAIKIIILTGFDKFEYAQKAVNLNIALYALKPVCSKEFIEVLLRVKSQIDEEMLKKKDMEALKEHYVKSLPILKEKFLIYLITSKASKEEIEEKCKNYNINLNGNRFAVAAMNIDNKVEYKDKKNDNGNEVDLNKFATLNIVEEILSKNNRGIAFIHNELIVLISPHLEEERGFIFNTLQSTLEEIRHNIEKYLKFTITIGLGTIICDVSHISDSYKNAILALDYRFIMGNNRTIWIEDIEPSSSKKIVFDEIMEHDLRSSIKVGTEIEIIKTIDGLFYELINAKATFKHFQIYLLEILTTIIKTAESLDVDLTYIFGENYNLFVELYEFNDLNEVNNWFQYISIKIRNYITKDRQDNCTLLVEKTKAYINKYYSDSSITINSLCNYLYISPTYFSFIFKKETKMTFINYLTQIRLDASKELIKTSKLKSFEIAYKVGYSEANYFSYCFKKHFGISPSEYRNN</sequence>
<accession>A0A401US09</accession>
<evidence type="ECO:0000256" key="2">
    <source>
        <dbReference type="ARBA" id="ARBA00018672"/>
    </source>
</evidence>
<evidence type="ECO:0000313" key="13">
    <source>
        <dbReference type="EMBL" id="GCD12304.1"/>
    </source>
</evidence>
<evidence type="ECO:0000259" key="12">
    <source>
        <dbReference type="PROSITE" id="PS50110"/>
    </source>
</evidence>
<evidence type="ECO:0000256" key="4">
    <source>
        <dbReference type="ARBA" id="ARBA00022553"/>
    </source>
</evidence>
<dbReference type="PROSITE" id="PS01124">
    <property type="entry name" value="HTH_ARAC_FAMILY_2"/>
    <property type="match status" value="1"/>
</dbReference>
<dbReference type="InterPro" id="IPR051552">
    <property type="entry name" value="HptR"/>
</dbReference>
<evidence type="ECO:0000256" key="9">
    <source>
        <dbReference type="ARBA" id="ARBA00024867"/>
    </source>
</evidence>
<keyword evidence="7 13" id="KW-0238">DNA-binding</keyword>
<dbReference type="PANTHER" id="PTHR42713:SF3">
    <property type="entry name" value="TRANSCRIPTIONAL REGULATORY PROTEIN HPTR"/>
    <property type="match status" value="1"/>
</dbReference>
<dbReference type="InterPro" id="IPR009057">
    <property type="entry name" value="Homeodomain-like_sf"/>
</dbReference>
<dbReference type="GO" id="GO:0000160">
    <property type="term" value="P:phosphorelay signal transduction system"/>
    <property type="evidence" value="ECO:0007669"/>
    <property type="project" value="UniProtKB-KW"/>
</dbReference>
<dbReference type="Pfam" id="PF00072">
    <property type="entry name" value="Response_reg"/>
    <property type="match status" value="1"/>
</dbReference>
<feature type="domain" description="Response regulatory" evidence="12">
    <location>
        <begin position="3"/>
        <end position="120"/>
    </location>
</feature>
<dbReference type="Pfam" id="PF12833">
    <property type="entry name" value="HTH_18"/>
    <property type="match status" value="1"/>
</dbReference>
<dbReference type="InterPro" id="IPR041522">
    <property type="entry name" value="CdaR_GGDEF"/>
</dbReference>
<dbReference type="AlphaFoldDB" id="A0A401US09"/>
<comment type="function">
    <text evidence="9">May play the central regulatory role in sporulation. It may be an element of the effector pathway responsible for the activation of sporulation genes in response to nutritional stress. Spo0A may act in concert with spo0H (a sigma factor) to control the expression of some genes that are critical to the sporulation process.</text>
</comment>
<dbReference type="Proteomes" id="UP000287872">
    <property type="component" value="Unassembled WGS sequence"/>
</dbReference>
<keyword evidence="14" id="KW-1185">Reference proteome</keyword>
<evidence type="ECO:0000256" key="1">
    <source>
        <dbReference type="ARBA" id="ARBA00004496"/>
    </source>
</evidence>
<dbReference type="CDD" id="cd17536">
    <property type="entry name" value="REC_YesN-like"/>
    <property type="match status" value="1"/>
</dbReference>
<evidence type="ECO:0000256" key="7">
    <source>
        <dbReference type="ARBA" id="ARBA00023125"/>
    </source>
</evidence>
<proteinExistence type="predicted"/>
<evidence type="ECO:0000256" key="6">
    <source>
        <dbReference type="ARBA" id="ARBA00023015"/>
    </source>
</evidence>
<keyword evidence="8" id="KW-0804">Transcription</keyword>
<dbReference type="GO" id="GO:0005737">
    <property type="term" value="C:cytoplasm"/>
    <property type="evidence" value="ECO:0007669"/>
    <property type="project" value="UniProtKB-SubCell"/>
</dbReference>
<name>A0A401US09_9CLOT</name>
<dbReference type="Gene3D" id="3.40.50.2300">
    <property type="match status" value="1"/>
</dbReference>
<dbReference type="SMART" id="SM00342">
    <property type="entry name" value="HTH_ARAC"/>
    <property type="match status" value="1"/>
</dbReference>
<dbReference type="Gene3D" id="1.10.10.60">
    <property type="entry name" value="Homeodomain-like"/>
    <property type="match status" value="2"/>
</dbReference>
<dbReference type="SMART" id="SM00448">
    <property type="entry name" value="REC"/>
    <property type="match status" value="1"/>
</dbReference>
<keyword evidence="6" id="KW-0805">Transcription regulation</keyword>
<protein>
    <recommendedName>
        <fullName evidence="2">Stage 0 sporulation protein A homolog</fullName>
    </recommendedName>
</protein>
<keyword evidence="4 10" id="KW-0597">Phosphoprotein</keyword>
<organism evidence="13 14">
    <name type="scientific">Clostridium tagluense</name>
    <dbReference type="NCBI Taxonomy" id="360422"/>
    <lineage>
        <taxon>Bacteria</taxon>
        <taxon>Bacillati</taxon>
        <taxon>Bacillota</taxon>
        <taxon>Clostridia</taxon>
        <taxon>Eubacteriales</taxon>
        <taxon>Clostridiaceae</taxon>
        <taxon>Clostridium</taxon>
    </lineage>
</organism>
<gene>
    <name evidence="13" type="ORF">Ctaglu_39270</name>
</gene>
<dbReference type="RefSeq" id="WP_125004890.1">
    <property type="nucleotide sequence ID" value="NZ_BHYK01000030.1"/>
</dbReference>
<evidence type="ECO:0000313" key="14">
    <source>
        <dbReference type="Proteomes" id="UP000287872"/>
    </source>
</evidence>
<evidence type="ECO:0000259" key="11">
    <source>
        <dbReference type="PROSITE" id="PS01124"/>
    </source>
</evidence>
<comment type="caution">
    <text evidence="13">The sequence shown here is derived from an EMBL/GenBank/DDBJ whole genome shotgun (WGS) entry which is preliminary data.</text>
</comment>
<feature type="modified residue" description="4-aspartylphosphate" evidence="10">
    <location>
        <position position="55"/>
    </location>
</feature>
<evidence type="ECO:0000256" key="8">
    <source>
        <dbReference type="ARBA" id="ARBA00023163"/>
    </source>
</evidence>
<comment type="subcellular location">
    <subcellularLocation>
        <location evidence="1">Cytoplasm</location>
    </subcellularLocation>
</comment>